<dbReference type="Proteomes" id="UP001055868">
    <property type="component" value="Chromosome"/>
</dbReference>
<keyword evidence="2" id="KW-1185">Reference proteome</keyword>
<evidence type="ECO:0000313" key="2">
    <source>
        <dbReference type="Proteomes" id="UP001055868"/>
    </source>
</evidence>
<dbReference type="EMBL" id="CP097218">
    <property type="protein sequence ID" value="UQN30463.1"/>
    <property type="molecule type" value="Genomic_DNA"/>
</dbReference>
<dbReference type="RefSeq" id="WP_239202183.1">
    <property type="nucleotide sequence ID" value="NZ_CP097218.1"/>
</dbReference>
<evidence type="ECO:0000313" key="1">
    <source>
        <dbReference type="EMBL" id="UQN30463.1"/>
    </source>
</evidence>
<name>A0ABY4N7C6_9MICO</name>
<gene>
    <name evidence="1" type="ORF">M4486_03735</name>
</gene>
<proteinExistence type="predicted"/>
<reference evidence="1" key="1">
    <citation type="submission" date="2022-05" db="EMBL/GenBank/DDBJ databases">
        <title>Genomic analysis of Brachybacterium sp. CBA3104.</title>
        <authorList>
            <person name="Roh S.W."/>
            <person name="Kim Y.B."/>
            <person name="Kim Y."/>
        </authorList>
    </citation>
    <scope>NUCLEOTIDE SEQUENCE</scope>
    <source>
        <strain evidence="1">CBA3104</strain>
    </source>
</reference>
<protein>
    <submittedName>
        <fullName evidence="1">Uncharacterized protein</fullName>
    </submittedName>
</protein>
<organism evidence="1 2">
    <name type="scientific">Brachybacterium kimchii</name>
    <dbReference type="NCBI Taxonomy" id="2942909"/>
    <lineage>
        <taxon>Bacteria</taxon>
        <taxon>Bacillati</taxon>
        <taxon>Actinomycetota</taxon>
        <taxon>Actinomycetes</taxon>
        <taxon>Micrococcales</taxon>
        <taxon>Dermabacteraceae</taxon>
        <taxon>Brachybacterium</taxon>
    </lineage>
</organism>
<accession>A0ABY4N7C6</accession>
<sequence>MTTLDHAQIIMAAHDRVAKYDVTDDGFVQVPGVEQAVPRQVAVSKSIRELVAELSDGSASWKLIDRLSGTAQGIDLKRFTGTIVKVTREKSSTRGKLLLYTGTQQEIDGVDLGYEIVRTERTDNPEGLMVASEAKSLLGHRVLLWVILEPWANNPNKKTRVLQHLMDLGADNRFDPETGEFDPDA</sequence>